<organism evidence="3 4">
    <name type="scientific">Cephalotrichum gorgonifer</name>
    <dbReference type="NCBI Taxonomy" id="2041049"/>
    <lineage>
        <taxon>Eukaryota</taxon>
        <taxon>Fungi</taxon>
        <taxon>Dikarya</taxon>
        <taxon>Ascomycota</taxon>
        <taxon>Pezizomycotina</taxon>
        <taxon>Sordariomycetes</taxon>
        <taxon>Hypocreomycetidae</taxon>
        <taxon>Microascales</taxon>
        <taxon>Microascaceae</taxon>
        <taxon>Cephalotrichum</taxon>
    </lineage>
</organism>
<name>A0AAE8N445_9PEZI</name>
<dbReference type="AlphaFoldDB" id="A0AAE8N445"/>
<sequence length="415" mass="46845">MRRKHFTFADNYHPLNHGSFGAFPKAVQEYQRQLQSESEARPDTFIRYTYLQLLKESRSAIAPLLGADTGEVVLVPNTTTGVNTVLRNIDFLRDDTILYFNTIYGACQKSIQSLSETCPISYHQIDITYPIEDDEIISRFRAAVRSLKTQGKRPKLAMFDTVLTFPGVRFPWGALVAVCKDLGILSFVDGAHGVGHIDLTHVGDAKPDFLISNCYKWLMVPRGCAVLYVPFRNQGQIASTVPTSWGYETPEERAKMDPREYFSRLFVKVSTVDNTLYCCIPLALKFRSEVCGGEAAIHAYCEDIARRGGARMAEILGTEVLGGPESSFRRCSFVNVRLPLSLSDLGVEEGREWEIAKWMLELGPAEYETYLPVKFYAGSFWCRISGQIYLTVEDFEWAAGTLLRICERARAGEWK</sequence>
<proteinExistence type="predicted"/>
<dbReference type="EMBL" id="ONZQ02000014">
    <property type="protein sequence ID" value="SPO06041.1"/>
    <property type="molecule type" value="Genomic_DNA"/>
</dbReference>
<dbReference type="Gene3D" id="3.40.640.10">
    <property type="entry name" value="Type I PLP-dependent aspartate aminotransferase-like (Major domain)"/>
    <property type="match status" value="1"/>
</dbReference>
<comment type="caution">
    <text evidence="3">The sequence shown here is derived from an EMBL/GenBank/DDBJ whole genome shotgun (WGS) entry which is preliminary data.</text>
</comment>
<dbReference type="Pfam" id="PF00266">
    <property type="entry name" value="Aminotran_5"/>
    <property type="match status" value="1"/>
</dbReference>
<keyword evidence="1" id="KW-0663">Pyridoxal phosphate</keyword>
<dbReference type="InterPro" id="IPR015421">
    <property type="entry name" value="PyrdxlP-dep_Trfase_major"/>
</dbReference>
<keyword evidence="4" id="KW-1185">Reference proteome</keyword>
<evidence type="ECO:0000313" key="3">
    <source>
        <dbReference type="EMBL" id="SPO06041.1"/>
    </source>
</evidence>
<feature type="domain" description="Aminotransferase class V" evidence="2">
    <location>
        <begin position="51"/>
        <end position="238"/>
    </location>
</feature>
<gene>
    <name evidence="3" type="ORF">DNG_08730</name>
</gene>
<evidence type="ECO:0000313" key="4">
    <source>
        <dbReference type="Proteomes" id="UP001187682"/>
    </source>
</evidence>
<evidence type="ECO:0000259" key="2">
    <source>
        <dbReference type="Pfam" id="PF00266"/>
    </source>
</evidence>
<dbReference type="InterPro" id="IPR015424">
    <property type="entry name" value="PyrdxlP-dep_Trfase"/>
</dbReference>
<accession>A0AAE8N445</accession>
<evidence type="ECO:0000256" key="1">
    <source>
        <dbReference type="ARBA" id="ARBA00022898"/>
    </source>
</evidence>
<dbReference type="PANTHER" id="PTHR43092:SF2">
    <property type="entry name" value="HERCYNYLCYSTEINE SULFOXIDE LYASE"/>
    <property type="match status" value="1"/>
</dbReference>
<dbReference type="PANTHER" id="PTHR43092">
    <property type="entry name" value="L-CYSTEINE DESULFHYDRASE"/>
    <property type="match status" value="1"/>
</dbReference>
<dbReference type="SUPFAM" id="SSF53383">
    <property type="entry name" value="PLP-dependent transferases"/>
    <property type="match status" value="1"/>
</dbReference>
<protein>
    <submittedName>
        <fullName evidence="3">Related to isopenicillin N epimerase</fullName>
    </submittedName>
</protein>
<dbReference type="InterPro" id="IPR000192">
    <property type="entry name" value="Aminotrans_V_dom"/>
</dbReference>
<reference evidence="3" key="1">
    <citation type="submission" date="2018-03" db="EMBL/GenBank/DDBJ databases">
        <authorList>
            <person name="Guldener U."/>
        </authorList>
    </citation>
    <scope>NUCLEOTIDE SEQUENCE</scope>
</reference>
<dbReference type="Proteomes" id="UP001187682">
    <property type="component" value="Unassembled WGS sequence"/>
</dbReference>